<keyword evidence="7" id="KW-0472">Membrane</keyword>
<dbReference type="InterPro" id="IPR036890">
    <property type="entry name" value="HATPase_C_sf"/>
</dbReference>
<accession>A0ABX6WJ44</accession>
<evidence type="ECO:0000256" key="2">
    <source>
        <dbReference type="ARBA" id="ARBA00012438"/>
    </source>
</evidence>
<keyword evidence="9" id="KW-0547">Nucleotide-binding</keyword>
<dbReference type="InterPro" id="IPR050428">
    <property type="entry name" value="TCS_sensor_his_kinase"/>
</dbReference>
<keyword evidence="5" id="KW-0418">Kinase</keyword>
<dbReference type="PANTHER" id="PTHR45436:SF5">
    <property type="entry name" value="SENSOR HISTIDINE KINASE TRCS"/>
    <property type="match status" value="1"/>
</dbReference>
<dbReference type="Gene3D" id="3.30.565.10">
    <property type="entry name" value="Histidine kinase-like ATPase, C-terminal domain"/>
    <property type="match status" value="1"/>
</dbReference>
<sequence length="551" mass="58800">MVFAGTSPGGRRPASTLVWVIPPAAMALCAALAVAVVPADARAAVIWCGVVATLAVALAAVEAMRRGLLITMLRTRFTAQEAGLRQRLVDQEKAIRRLTQDVLPLAVARLQRGAGVHESVKDIDHVPGIDPDFDAAHGQLLRWVLETVRTEEDLRDAAQRAFVNIARRVQAIVHQQAHDVREMEDKHGADPDVFEDLLHLDHGNALIGRLADSIAVLGGSRPGRQWQKEVPLFNVCRGAMSRILEYERVDLHSVADVAIVGPSVEPLIHALAELLDNATRYSPPKTRVHLTAIEVQSGIAIEIEDAGVGLSEEARRRTDAVLIQAATGLDLNDLGETPRLGLAVVGRLAARYRFQISLRPSAYGGVRAVLVVPQDIVCPTPAPGGMIARAAKLPPPKPIKRATPLPSPTRARTGPVPSDRPGPGFRQNGAGLPQRHRRMPMVTPARPPFRVDSAPPAAPAAPREPVRRPVQPGIWLDAFTKGLNGEPIPVADAAEDAPGPPAVPDPRRAPDTPDVQTAPSTPNPPSTPNVGTAPNPPSTPNAQSTSSDKDE</sequence>
<feature type="domain" description="Histidine kinase/HSP90-like ATPase" evidence="8">
    <location>
        <begin position="262"/>
        <end position="376"/>
    </location>
</feature>
<comment type="catalytic activity">
    <reaction evidence="1">
        <text>ATP + protein L-histidine = ADP + protein N-phospho-L-histidine.</text>
        <dbReference type="EC" id="2.7.13.3"/>
    </reaction>
</comment>
<evidence type="ECO:0000256" key="5">
    <source>
        <dbReference type="ARBA" id="ARBA00022777"/>
    </source>
</evidence>
<feature type="region of interest" description="Disordered" evidence="6">
    <location>
        <begin position="389"/>
        <end position="469"/>
    </location>
</feature>
<feature type="compositionally biased region" description="Polar residues" evidence="6">
    <location>
        <begin position="540"/>
        <end position="551"/>
    </location>
</feature>
<keyword evidence="3" id="KW-0597">Phosphoprotein</keyword>
<evidence type="ECO:0000256" key="3">
    <source>
        <dbReference type="ARBA" id="ARBA00022553"/>
    </source>
</evidence>
<feature type="transmembrane region" description="Helical" evidence="7">
    <location>
        <begin position="44"/>
        <end position="64"/>
    </location>
</feature>
<feature type="transmembrane region" description="Helical" evidence="7">
    <location>
        <begin position="17"/>
        <end position="38"/>
    </location>
</feature>
<name>A0ABX6WJ44_STRMQ</name>
<dbReference type="SUPFAM" id="SSF55874">
    <property type="entry name" value="ATPase domain of HSP90 chaperone/DNA topoisomerase II/histidine kinase"/>
    <property type="match status" value="1"/>
</dbReference>
<feature type="compositionally biased region" description="Low complexity" evidence="6">
    <location>
        <begin position="460"/>
        <end position="469"/>
    </location>
</feature>
<feature type="region of interest" description="Disordered" evidence="6">
    <location>
        <begin position="486"/>
        <end position="551"/>
    </location>
</feature>
<evidence type="ECO:0000256" key="6">
    <source>
        <dbReference type="SAM" id="MobiDB-lite"/>
    </source>
</evidence>
<dbReference type="Pfam" id="PF02518">
    <property type="entry name" value="HATPase_c"/>
    <property type="match status" value="1"/>
</dbReference>
<gene>
    <name evidence="9" type="ORF">I1A49_38205</name>
</gene>
<dbReference type="EC" id="2.7.13.3" evidence="2"/>
<proteinExistence type="predicted"/>
<dbReference type="EMBL" id="CP065050">
    <property type="protein sequence ID" value="QPI59951.1"/>
    <property type="molecule type" value="Genomic_DNA"/>
</dbReference>
<keyword evidence="7" id="KW-1133">Transmembrane helix</keyword>
<keyword evidence="9" id="KW-0067">ATP-binding</keyword>
<dbReference type="GO" id="GO:0005524">
    <property type="term" value="F:ATP binding"/>
    <property type="evidence" value="ECO:0007669"/>
    <property type="project" value="UniProtKB-KW"/>
</dbReference>
<keyword evidence="4" id="KW-0808">Transferase</keyword>
<evidence type="ECO:0000313" key="10">
    <source>
        <dbReference type="Proteomes" id="UP000663421"/>
    </source>
</evidence>
<evidence type="ECO:0000313" key="9">
    <source>
        <dbReference type="EMBL" id="QPI59951.1"/>
    </source>
</evidence>
<keyword evidence="10" id="KW-1185">Reference proteome</keyword>
<evidence type="ECO:0000256" key="7">
    <source>
        <dbReference type="SAM" id="Phobius"/>
    </source>
</evidence>
<keyword evidence="7" id="KW-0812">Transmembrane</keyword>
<dbReference type="InterPro" id="IPR003594">
    <property type="entry name" value="HATPase_dom"/>
</dbReference>
<reference evidence="9 10" key="1">
    <citation type="submission" date="2020-11" db="EMBL/GenBank/DDBJ databases">
        <title>Complete genome sequence unveiled secondary metabolic potentials in Streptomyces solisilvae HNM0141.</title>
        <authorList>
            <person name="Huang X."/>
        </authorList>
    </citation>
    <scope>NUCLEOTIDE SEQUENCE [LARGE SCALE GENOMIC DNA]</scope>
    <source>
        <strain evidence="9 10">HNM0141</strain>
    </source>
</reference>
<protein>
    <recommendedName>
        <fullName evidence="2">histidine kinase</fullName>
        <ecNumber evidence="2">2.7.13.3</ecNumber>
    </recommendedName>
</protein>
<dbReference type="SMART" id="SM00387">
    <property type="entry name" value="HATPase_c"/>
    <property type="match status" value="1"/>
</dbReference>
<evidence type="ECO:0000256" key="1">
    <source>
        <dbReference type="ARBA" id="ARBA00000085"/>
    </source>
</evidence>
<dbReference type="PANTHER" id="PTHR45436">
    <property type="entry name" value="SENSOR HISTIDINE KINASE YKOH"/>
    <property type="match status" value="1"/>
</dbReference>
<evidence type="ECO:0000256" key="4">
    <source>
        <dbReference type="ARBA" id="ARBA00022679"/>
    </source>
</evidence>
<organism evidence="9 10">
    <name type="scientific">Streptomyces malaysiensis</name>
    <dbReference type="NCBI Taxonomy" id="92644"/>
    <lineage>
        <taxon>Bacteria</taxon>
        <taxon>Bacillati</taxon>
        <taxon>Actinomycetota</taxon>
        <taxon>Actinomycetes</taxon>
        <taxon>Kitasatosporales</taxon>
        <taxon>Streptomycetaceae</taxon>
        <taxon>Streptomyces</taxon>
        <taxon>Streptomyces violaceusniger group</taxon>
    </lineage>
</organism>
<evidence type="ECO:0000259" key="8">
    <source>
        <dbReference type="SMART" id="SM00387"/>
    </source>
</evidence>
<dbReference type="Proteomes" id="UP000663421">
    <property type="component" value="Chromosome"/>
</dbReference>